<organism evidence="1 2">
    <name type="scientific">Caerostris extrusa</name>
    <name type="common">Bark spider</name>
    <name type="synonym">Caerostris bankana</name>
    <dbReference type="NCBI Taxonomy" id="172846"/>
    <lineage>
        <taxon>Eukaryota</taxon>
        <taxon>Metazoa</taxon>
        <taxon>Ecdysozoa</taxon>
        <taxon>Arthropoda</taxon>
        <taxon>Chelicerata</taxon>
        <taxon>Arachnida</taxon>
        <taxon>Araneae</taxon>
        <taxon>Araneomorphae</taxon>
        <taxon>Entelegynae</taxon>
        <taxon>Araneoidea</taxon>
        <taxon>Araneidae</taxon>
        <taxon>Caerostris</taxon>
    </lineage>
</organism>
<sequence>MSLNKEERTLIKLKLMLRCSSVIQASPDPDPAILSPPPFPFKPMHIYKDKGCVFSDFLGPVRPVHPS</sequence>
<proteinExistence type="predicted"/>
<evidence type="ECO:0000313" key="2">
    <source>
        <dbReference type="Proteomes" id="UP001054945"/>
    </source>
</evidence>
<dbReference type="Proteomes" id="UP001054945">
    <property type="component" value="Unassembled WGS sequence"/>
</dbReference>
<accession>A0AAV4WVQ5</accession>
<reference evidence="1 2" key="1">
    <citation type="submission" date="2021-06" db="EMBL/GenBank/DDBJ databases">
        <title>Caerostris extrusa draft genome.</title>
        <authorList>
            <person name="Kono N."/>
            <person name="Arakawa K."/>
        </authorList>
    </citation>
    <scope>NUCLEOTIDE SEQUENCE [LARGE SCALE GENOMIC DNA]</scope>
</reference>
<comment type="caution">
    <text evidence="1">The sequence shown here is derived from an EMBL/GenBank/DDBJ whole genome shotgun (WGS) entry which is preliminary data.</text>
</comment>
<dbReference type="AlphaFoldDB" id="A0AAV4WVQ5"/>
<keyword evidence="2" id="KW-1185">Reference proteome</keyword>
<gene>
    <name evidence="1" type="ORF">CEXT_116311</name>
</gene>
<protein>
    <submittedName>
        <fullName evidence="1">Uncharacterized protein</fullName>
    </submittedName>
</protein>
<evidence type="ECO:0000313" key="1">
    <source>
        <dbReference type="EMBL" id="GIY86378.1"/>
    </source>
</evidence>
<dbReference type="EMBL" id="BPLR01016787">
    <property type="protein sequence ID" value="GIY86378.1"/>
    <property type="molecule type" value="Genomic_DNA"/>
</dbReference>
<name>A0AAV4WVQ5_CAEEX</name>